<dbReference type="InterPro" id="IPR038261">
    <property type="entry name" value="GPP34-like_sf"/>
</dbReference>
<dbReference type="InterPro" id="IPR008628">
    <property type="entry name" value="GPP34-like"/>
</dbReference>
<dbReference type="GO" id="GO:0005737">
    <property type="term" value="C:cytoplasm"/>
    <property type="evidence" value="ECO:0007669"/>
    <property type="project" value="UniProtKB-ARBA"/>
</dbReference>
<evidence type="ECO:0000256" key="2">
    <source>
        <dbReference type="ARBA" id="ARBA00023034"/>
    </source>
</evidence>
<evidence type="ECO:0008006" key="7">
    <source>
        <dbReference type="Google" id="ProtNLM"/>
    </source>
</evidence>
<organism evidence="5 6">
    <name type="scientific">Streptomyces nymphaeiformis</name>
    <dbReference type="NCBI Taxonomy" id="2663842"/>
    <lineage>
        <taxon>Bacteria</taxon>
        <taxon>Bacillati</taxon>
        <taxon>Actinomycetota</taxon>
        <taxon>Actinomycetes</taxon>
        <taxon>Kitasatosporales</taxon>
        <taxon>Streptomycetaceae</taxon>
        <taxon>Streptomyces</taxon>
    </lineage>
</organism>
<evidence type="ECO:0000256" key="4">
    <source>
        <dbReference type="ARBA" id="ARBA00023136"/>
    </source>
</evidence>
<dbReference type="AlphaFoldDB" id="A0A7W7XBC8"/>
<dbReference type="Pfam" id="PF05719">
    <property type="entry name" value="GPP34"/>
    <property type="match status" value="1"/>
</dbReference>
<comment type="caution">
    <text evidence="5">The sequence shown here is derived from an EMBL/GenBank/DDBJ whole genome shotgun (WGS) entry which is preliminary data.</text>
</comment>
<proteinExistence type="predicted"/>
<evidence type="ECO:0000313" key="5">
    <source>
        <dbReference type="EMBL" id="MBB4981033.1"/>
    </source>
</evidence>
<name>A0A7W7XBC8_9ACTN</name>
<dbReference type="Gene3D" id="1.10.3630.10">
    <property type="entry name" value="yeast vps74-n-term truncation variant domain like"/>
    <property type="match status" value="1"/>
</dbReference>
<evidence type="ECO:0000256" key="3">
    <source>
        <dbReference type="ARBA" id="ARBA00023121"/>
    </source>
</evidence>
<evidence type="ECO:0000313" key="6">
    <source>
        <dbReference type="Proteomes" id="UP000582643"/>
    </source>
</evidence>
<dbReference type="EMBL" id="JACHJY010000002">
    <property type="protein sequence ID" value="MBB4981033.1"/>
    <property type="molecule type" value="Genomic_DNA"/>
</dbReference>
<keyword evidence="4" id="KW-0472">Membrane</keyword>
<evidence type="ECO:0000256" key="1">
    <source>
        <dbReference type="ARBA" id="ARBA00004255"/>
    </source>
</evidence>
<keyword evidence="2" id="KW-0333">Golgi apparatus</keyword>
<dbReference type="RefSeq" id="WP_184930530.1">
    <property type="nucleotide sequence ID" value="NZ_JACHJY010000002.1"/>
</dbReference>
<gene>
    <name evidence="5" type="ORF">GGE06_001941</name>
</gene>
<protein>
    <recommendedName>
        <fullName evidence="7">GPP34 family phosphoprotein</fullName>
    </recommendedName>
</protein>
<keyword evidence="3" id="KW-0446">Lipid-binding</keyword>
<dbReference type="Proteomes" id="UP000582643">
    <property type="component" value="Unassembled WGS sequence"/>
</dbReference>
<dbReference type="GO" id="GO:0070273">
    <property type="term" value="F:phosphatidylinositol-4-phosphate binding"/>
    <property type="evidence" value="ECO:0007669"/>
    <property type="project" value="InterPro"/>
</dbReference>
<comment type="subcellular location">
    <subcellularLocation>
        <location evidence="1">Golgi apparatus membrane</location>
        <topology evidence="1">Peripheral membrane protein</topology>
        <orientation evidence="1">Cytoplasmic side</orientation>
    </subcellularLocation>
</comment>
<sequence>MTTARNLLMVVLDSAPGGAVSPGDLSLALAGAELVDLLDAGAVALRAERVVPGAFPPPGDDLLTQAFASLRREEPYEAVGDWLWRRGDGLAEEYLAALEEEGTLTGRRRRGPRFAAPQPVLQDSPDRRRAAELWSSADPILVGLTEEMGLHDAPAAEPGRLEALDDSVTLVLAAVGDALLELAGVRQRRAVEQAAFDNVWRGSD</sequence>
<keyword evidence="6" id="KW-1185">Reference proteome</keyword>
<accession>A0A7W7XBC8</accession>
<reference evidence="5 6" key="1">
    <citation type="submission" date="2020-08" db="EMBL/GenBank/DDBJ databases">
        <title>Genomic Encyclopedia of Type Strains, Phase III (KMG-III): the genomes of soil and plant-associated and newly described type strains.</title>
        <authorList>
            <person name="Whitman W."/>
        </authorList>
    </citation>
    <scope>NUCLEOTIDE SEQUENCE [LARGE SCALE GENOMIC DNA]</scope>
    <source>
        <strain evidence="5 6">SFB5A</strain>
    </source>
</reference>
<dbReference type="GO" id="GO:0012505">
    <property type="term" value="C:endomembrane system"/>
    <property type="evidence" value="ECO:0007669"/>
    <property type="project" value="UniProtKB-ARBA"/>
</dbReference>